<dbReference type="GO" id="GO:0005634">
    <property type="term" value="C:nucleus"/>
    <property type="evidence" value="ECO:0007669"/>
    <property type="project" value="TreeGrafter"/>
</dbReference>
<dbReference type="GO" id="GO:0000175">
    <property type="term" value="F:3'-5'-RNA exonuclease activity"/>
    <property type="evidence" value="ECO:0007669"/>
    <property type="project" value="TreeGrafter"/>
</dbReference>
<dbReference type="AlphaFoldDB" id="A0A5N5SSD6"/>
<dbReference type="InterPro" id="IPR051181">
    <property type="entry name" value="CAF1_poly(A)_ribonucleases"/>
</dbReference>
<comment type="caution">
    <text evidence="2">The sequence shown here is derived from an EMBL/GenBank/DDBJ whole genome shotgun (WGS) entry which is preliminary data.</text>
</comment>
<dbReference type="EMBL" id="SEYY01020917">
    <property type="protein sequence ID" value="KAB7496912.1"/>
    <property type="molecule type" value="Genomic_DNA"/>
</dbReference>
<gene>
    <name evidence="2" type="primary">PNLDC1</name>
    <name evidence="2" type="ORF">Anas_09164</name>
</gene>
<dbReference type="GO" id="GO:0005783">
    <property type="term" value="C:endoplasmic reticulum"/>
    <property type="evidence" value="ECO:0007669"/>
    <property type="project" value="TreeGrafter"/>
</dbReference>
<evidence type="ECO:0000313" key="3">
    <source>
        <dbReference type="Proteomes" id="UP000326759"/>
    </source>
</evidence>
<keyword evidence="3" id="KW-1185">Reference proteome</keyword>
<dbReference type="Pfam" id="PF04857">
    <property type="entry name" value="CAF1"/>
    <property type="match status" value="1"/>
</dbReference>
<dbReference type="Gene3D" id="3.30.420.10">
    <property type="entry name" value="Ribonuclease H-like superfamily/Ribonuclease H"/>
    <property type="match status" value="2"/>
</dbReference>
<dbReference type="PANTHER" id="PTHR15092:SF22">
    <property type="entry name" value="POLY(A)-SPECIFIC RIBONUCLEASE PNLDC1"/>
    <property type="match status" value="1"/>
</dbReference>
<sequence>MSMDIGVDNFDKFLPVILQDIKNCSFISIDLEFTGLLSDSSFRRSLLDSADSLYEKEAKNLENISVCQIGLSIFKGLKDINSYYVSTYNIYIRPRELLSIDDRILWQTSSLDFLRMCNFNYNKWLCEGVPCLREDQESEVRKLFSQFLSDDFNGFMFPKEVIQKLKDVKKWAQVSEVGSEREVELFNASWVLLFFVRLISTELNVKASYIKDTKVSLTLVESFEEENLKEEALRTFEVVVDQSKGFVKIFNELGKAKVPIIFHNGWLDLLLIYKQFYKSLPKTFSVFCRDIHEKFPLVYDTKQLAFKLGVKVKENRFGNENRNLDEERFLIDTSLMGVKRDLDNHKSTLFRPQIIHSSDTPKYSDGTEYLHEAGYDSFITGYCFLHLSHIYEMLQYESAKFHRPLSPRELTLSMKEWSNEIPIQRAGVNYVTLDGRPVKMKTNSWYVVETRNPFRRITPEIVASSLNLFGSLDIVQRNKRSVILIAHRRSVMNDILRVLRDDNNFSVTKYNSVRHSTIVRSLAWSCALLSTGFSTWCLVKGYKIAAC</sequence>
<dbReference type="InterPro" id="IPR006941">
    <property type="entry name" value="RNase_CAF1"/>
</dbReference>
<dbReference type="SUPFAM" id="SSF53098">
    <property type="entry name" value="Ribonuclease H-like"/>
    <property type="match status" value="1"/>
</dbReference>
<organism evidence="2 3">
    <name type="scientific">Armadillidium nasatum</name>
    <dbReference type="NCBI Taxonomy" id="96803"/>
    <lineage>
        <taxon>Eukaryota</taxon>
        <taxon>Metazoa</taxon>
        <taxon>Ecdysozoa</taxon>
        <taxon>Arthropoda</taxon>
        <taxon>Crustacea</taxon>
        <taxon>Multicrustacea</taxon>
        <taxon>Malacostraca</taxon>
        <taxon>Eumalacostraca</taxon>
        <taxon>Peracarida</taxon>
        <taxon>Isopoda</taxon>
        <taxon>Oniscidea</taxon>
        <taxon>Crinocheta</taxon>
        <taxon>Armadillidiidae</taxon>
        <taxon>Armadillidium</taxon>
    </lineage>
</organism>
<evidence type="ECO:0000256" key="1">
    <source>
        <dbReference type="ARBA" id="ARBA00008372"/>
    </source>
</evidence>
<proteinExistence type="inferred from homology"/>
<dbReference type="Proteomes" id="UP000326759">
    <property type="component" value="Unassembled WGS sequence"/>
</dbReference>
<reference evidence="2 3" key="1">
    <citation type="journal article" date="2019" name="PLoS Biol.">
        <title>Sex chromosomes control vertical transmission of feminizing Wolbachia symbionts in an isopod.</title>
        <authorList>
            <person name="Becking T."/>
            <person name="Chebbi M.A."/>
            <person name="Giraud I."/>
            <person name="Moumen B."/>
            <person name="Laverre T."/>
            <person name="Caubet Y."/>
            <person name="Peccoud J."/>
            <person name="Gilbert C."/>
            <person name="Cordaux R."/>
        </authorList>
    </citation>
    <scope>NUCLEOTIDE SEQUENCE [LARGE SCALE GENOMIC DNA]</scope>
    <source>
        <strain evidence="2">ANa2</strain>
        <tissue evidence="2">Whole body excluding digestive tract and cuticle</tissue>
    </source>
</reference>
<dbReference type="GO" id="GO:1990431">
    <property type="term" value="P:priRNA 3'-end processing"/>
    <property type="evidence" value="ECO:0007669"/>
    <property type="project" value="TreeGrafter"/>
</dbReference>
<name>A0A5N5SSD6_9CRUS</name>
<dbReference type="GO" id="GO:0000289">
    <property type="term" value="P:nuclear-transcribed mRNA poly(A) tail shortening"/>
    <property type="evidence" value="ECO:0007669"/>
    <property type="project" value="TreeGrafter"/>
</dbReference>
<dbReference type="InterPro" id="IPR036397">
    <property type="entry name" value="RNaseH_sf"/>
</dbReference>
<accession>A0A5N5SSD6</accession>
<dbReference type="GO" id="GO:1990432">
    <property type="term" value="P:siRNA 3'-end processing"/>
    <property type="evidence" value="ECO:0007669"/>
    <property type="project" value="TreeGrafter"/>
</dbReference>
<evidence type="ECO:0000313" key="2">
    <source>
        <dbReference type="EMBL" id="KAB7496912.1"/>
    </source>
</evidence>
<dbReference type="InterPro" id="IPR012337">
    <property type="entry name" value="RNaseH-like_sf"/>
</dbReference>
<protein>
    <submittedName>
        <fullName evidence="2">Poly(A)-specific ribonuclease PARN-like domain-containing protein 1</fullName>
    </submittedName>
</protein>
<dbReference type="GO" id="GO:0003723">
    <property type="term" value="F:RNA binding"/>
    <property type="evidence" value="ECO:0007669"/>
    <property type="project" value="TreeGrafter"/>
</dbReference>
<dbReference type="PANTHER" id="PTHR15092">
    <property type="entry name" value="POLY A -SPECIFIC RIBONUCLEASE/TARGET OF EGR1, MEMBER 1"/>
    <property type="match status" value="1"/>
</dbReference>
<dbReference type="OrthoDB" id="414075at2759"/>
<comment type="similarity">
    <text evidence="1">Belongs to the CAF1 family.</text>
</comment>